<keyword evidence="5" id="KW-0653">Protein transport</keyword>
<dbReference type="Gene3D" id="1.20.58.1970">
    <property type="match status" value="1"/>
</dbReference>
<organism evidence="11 12">
    <name type="scientific">Aphanomyces invadans</name>
    <dbReference type="NCBI Taxonomy" id="157072"/>
    <lineage>
        <taxon>Eukaryota</taxon>
        <taxon>Sar</taxon>
        <taxon>Stramenopiles</taxon>
        <taxon>Oomycota</taxon>
        <taxon>Saprolegniomycetes</taxon>
        <taxon>Saprolegniales</taxon>
        <taxon>Verrucalvaceae</taxon>
        <taxon>Aphanomyces</taxon>
    </lineage>
</organism>
<dbReference type="VEuPathDB" id="FungiDB:H310_02989"/>
<dbReference type="InterPro" id="IPR048680">
    <property type="entry name" value="COG4_N"/>
</dbReference>
<evidence type="ECO:0000256" key="4">
    <source>
        <dbReference type="ARBA" id="ARBA00022448"/>
    </source>
</evidence>
<gene>
    <name evidence="11" type="ORF">DYB32_007619</name>
</gene>
<dbReference type="Proteomes" id="UP000285060">
    <property type="component" value="Unassembled WGS sequence"/>
</dbReference>
<evidence type="ECO:0000256" key="1">
    <source>
        <dbReference type="ARBA" id="ARBA00004395"/>
    </source>
</evidence>
<feature type="domain" description="COG4 transport protein middle alpha-helical bundle" evidence="10">
    <location>
        <begin position="135"/>
        <end position="470"/>
    </location>
</feature>
<keyword evidence="6" id="KW-0333">Golgi apparatus</keyword>
<dbReference type="PANTHER" id="PTHR24016">
    <property type="entry name" value="CONSERVED OLIGOMERIC GOLGI COMPLEX SUBUNIT 4"/>
    <property type="match status" value="1"/>
</dbReference>
<accession>A0A418ANC4</accession>
<dbReference type="Pfam" id="PF08318">
    <property type="entry name" value="COG4_m"/>
    <property type="match status" value="1"/>
</dbReference>
<dbReference type="AlphaFoldDB" id="A0A418ANC4"/>
<keyword evidence="12" id="KW-1185">Reference proteome</keyword>
<evidence type="ECO:0000256" key="7">
    <source>
        <dbReference type="ARBA" id="ARBA00023136"/>
    </source>
</evidence>
<evidence type="ECO:0000313" key="11">
    <source>
        <dbReference type="EMBL" id="RHY26428.1"/>
    </source>
</evidence>
<evidence type="ECO:0000313" key="12">
    <source>
        <dbReference type="Proteomes" id="UP000285060"/>
    </source>
</evidence>
<evidence type="ECO:0000256" key="6">
    <source>
        <dbReference type="ARBA" id="ARBA00023034"/>
    </source>
</evidence>
<sequence>MSLESYVRRTSSAAGDAPSEHELLTQQTKTLLQFKQQGGIETLRRQTAQVGAAIVSANDVAEKMTREVRKLGKIQERLKATVERSDCMLRIRQSMQRLKASMTEKNYMDAAACLKELRAIEAMHIPLDVSDTLRMNHAENDIRFAIENQLDAALHNKDTRELLRVGSIFEPMQFAEEGVLMVLKFIQTQLQTQLDAIVGPPNAVWSVSELTTQLVQVFNCVAETTTFYEPLLVQSFQAVHGAERMLTAVYLQGTPPAVSILTAYGKQRGLASLLAKARALAKPAPPSQQQPSTTQPPSPSKLSTSSSFNDELDLHPYLNELVMMIQHSQTFERFMRGRQTHYFAHSPATSPRHGTATTNHNTTTALPSYNASALNQCVQDLAGYYCSLEEQSLLYAAKKALALEEMRSVVLEGDQLVPLSSIVDEIFYVARLSGARALATGHVDSACGVLNVIATLVQATVGDVFKSRVQNVLKDSTGVFGGAALGLLATLNPKQLRDHMANQLQATLGKKVPGGYLSSPPTSNPRTSTTNAAIATQPKGASGATGMTLVMRRSFMPLLGLEETASEYKALLSTYHDTVIQSMFQPKVASTVAPLFKRISYDLTEVQFTANEANDPFVHALVQAVATWVEPFEAHLSRTNFATLMEGAADVVVDTVSAMVWTKSFNQLGALQLEKEVRVLAGYFGAKCHHSTRHDQTFASLRQTVLVLTVDSLDDIVDVVGRPTKGVEWKVPKERVTDLLHLRVEFSTAAVAAMKV</sequence>
<comment type="caution">
    <text evidence="11">The sequence shown here is derived from an EMBL/GenBank/DDBJ whole genome shotgun (WGS) entry which is preliminary data.</text>
</comment>
<proteinExistence type="inferred from homology"/>
<feature type="region of interest" description="Disordered" evidence="9">
    <location>
        <begin position="1"/>
        <end position="22"/>
    </location>
</feature>
<evidence type="ECO:0000259" key="10">
    <source>
        <dbReference type="SMART" id="SM00762"/>
    </source>
</evidence>
<dbReference type="GO" id="GO:0015031">
    <property type="term" value="P:protein transport"/>
    <property type="evidence" value="ECO:0007669"/>
    <property type="project" value="UniProtKB-KW"/>
</dbReference>
<name>A0A418ANC4_9STRA</name>
<evidence type="ECO:0000256" key="3">
    <source>
        <dbReference type="ARBA" id="ARBA00020975"/>
    </source>
</evidence>
<comment type="subcellular location">
    <subcellularLocation>
        <location evidence="1">Golgi apparatus membrane</location>
        <topology evidence="1">Peripheral membrane protein</topology>
    </subcellularLocation>
</comment>
<keyword evidence="4" id="KW-0813">Transport</keyword>
<dbReference type="InterPro" id="IPR048684">
    <property type="entry name" value="COG4_C"/>
</dbReference>
<protein>
    <recommendedName>
        <fullName evidence="3">Conserved oligomeric Golgi complex subunit 4</fullName>
    </recommendedName>
    <alternativeName>
        <fullName evidence="8">Component of oligomeric Golgi complex 4</fullName>
    </alternativeName>
</protein>
<dbReference type="InterPro" id="IPR013167">
    <property type="entry name" value="COG4_M"/>
</dbReference>
<dbReference type="Pfam" id="PF20662">
    <property type="entry name" value="COG4_C"/>
    <property type="match status" value="1"/>
</dbReference>
<dbReference type="EMBL" id="QUSY01001004">
    <property type="protein sequence ID" value="RHY26428.1"/>
    <property type="molecule type" value="Genomic_DNA"/>
</dbReference>
<dbReference type="PANTHER" id="PTHR24016:SF0">
    <property type="entry name" value="CONSERVED OLIGOMERIC GOLGI COMPLEX SUBUNIT 4"/>
    <property type="match status" value="1"/>
</dbReference>
<dbReference type="InterPro" id="IPR048682">
    <property type="entry name" value="COG4"/>
</dbReference>
<evidence type="ECO:0000256" key="9">
    <source>
        <dbReference type="SAM" id="MobiDB-lite"/>
    </source>
</evidence>
<keyword evidence="7" id="KW-0472">Membrane</keyword>
<reference evidence="11 12" key="1">
    <citation type="submission" date="2018-08" db="EMBL/GenBank/DDBJ databases">
        <title>Aphanomyces genome sequencing and annotation.</title>
        <authorList>
            <person name="Minardi D."/>
            <person name="Oidtmann B."/>
            <person name="Van Der Giezen M."/>
            <person name="Studholme D.J."/>
        </authorList>
    </citation>
    <scope>NUCLEOTIDE SEQUENCE [LARGE SCALE GENOMIC DNA]</scope>
    <source>
        <strain evidence="11 12">NJM0002</strain>
    </source>
</reference>
<feature type="region of interest" description="Disordered" evidence="9">
    <location>
        <begin position="280"/>
        <end position="307"/>
    </location>
</feature>
<evidence type="ECO:0000256" key="2">
    <source>
        <dbReference type="ARBA" id="ARBA00009215"/>
    </source>
</evidence>
<evidence type="ECO:0000256" key="8">
    <source>
        <dbReference type="ARBA" id="ARBA00031340"/>
    </source>
</evidence>
<comment type="similarity">
    <text evidence="2">Belongs to the COG4 family.</text>
</comment>
<evidence type="ECO:0000256" key="5">
    <source>
        <dbReference type="ARBA" id="ARBA00022927"/>
    </source>
</evidence>
<dbReference type="GO" id="GO:0000139">
    <property type="term" value="C:Golgi membrane"/>
    <property type="evidence" value="ECO:0007669"/>
    <property type="project" value="UniProtKB-SubCell"/>
</dbReference>
<dbReference type="Pfam" id="PF20663">
    <property type="entry name" value="COG4_N"/>
    <property type="match status" value="1"/>
</dbReference>
<dbReference type="SMART" id="SM00762">
    <property type="entry name" value="Cog4"/>
    <property type="match status" value="1"/>
</dbReference>
<feature type="compositionally biased region" description="Pro residues" evidence="9">
    <location>
        <begin position="283"/>
        <end position="299"/>
    </location>
</feature>